<protein>
    <submittedName>
        <fullName evidence="1">Uncharacterized protein</fullName>
    </submittedName>
</protein>
<reference evidence="1 2" key="1">
    <citation type="submission" date="2017-12" db="EMBL/GenBank/DDBJ databases">
        <title>Comparative genomics of Botrytis spp.</title>
        <authorList>
            <person name="Valero-Jimenez C.A."/>
            <person name="Tapia P."/>
            <person name="Veloso J."/>
            <person name="Silva-Moreno E."/>
            <person name="Staats M."/>
            <person name="Valdes J.H."/>
            <person name="Van Kan J.A.L."/>
        </authorList>
    </citation>
    <scope>NUCLEOTIDE SEQUENCE [LARGE SCALE GENOMIC DNA]</scope>
    <source>
        <strain evidence="1 2">MUCL3349</strain>
    </source>
</reference>
<dbReference type="EMBL" id="PQXO01000393">
    <property type="protein sequence ID" value="TGO85464.1"/>
    <property type="molecule type" value="Genomic_DNA"/>
</dbReference>
<name>A0A4Z1KP56_9HELO</name>
<evidence type="ECO:0000313" key="2">
    <source>
        <dbReference type="Proteomes" id="UP000297280"/>
    </source>
</evidence>
<gene>
    <name evidence="1" type="ORF">BPOR_0394g00090</name>
</gene>
<proteinExistence type="predicted"/>
<accession>A0A4Z1KP56</accession>
<evidence type="ECO:0000313" key="1">
    <source>
        <dbReference type="EMBL" id="TGO85464.1"/>
    </source>
</evidence>
<keyword evidence="2" id="KW-1185">Reference proteome</keyword>
<organism evidence="1 2">
    <name type="scientific">Botrytis porri</name>
    <dbReference type="NCBI Taxonomy" id="87229"/>
    <lineage>
        <taxon>Eukaryota</taxon>
        <taxon>Fungi</taxon>
        <taxon>Dikarya</taxon>
        <taxon>Ascomycota</taxon>
        <taxon>Pezizomycotina</taxon>
        <taxon>Leotiomycetes</taxon>
        <taxon>Helotiales</taxon>
        <taxon>Sclerotiniaceae</taxon>
        <taxon>Botrytis</taxon>
    </lineage>
</organism>
<dbReference type="Proteomes" id="UP000297280">
    <property type="component" value="Unassembled WGS sequence"/>
</dbReference>
<dbReference type="AlphaFoldDB" id="A0A4Z1KP56"/>
<comment type="caution">
    <text evidence="1">The sequence shown here is derived from an EMBL/GenBank/DDBJ whole genome shotgun (WGS) entry which is preliminary data.</text>
</comment>
<sequence length="110" mass="12282">MSSNSSLLLPIAAHGPRVTTSLVHPFVLPTSNHPKRRGSIGTNTLWLGRFDSSLAPYIKREVPCSPELQALPSPTKSSDPDFYFYVISAKHQDFFRKDMRVPPCLNVEKS</sequence>